<proteinExistence type="predicted"/>
<accession>A0A8S5PT06</accession>
<reference evidence="1" key="1">
    <citation type="journal article" date="2021" name="Proc. Natl. Acad. Sci. U.S.A.">
        <title>A Catalog of Tens of Thousands of Viruses from Human Metagenomes Reveals Hidden Associations with Chronic Diseases.</title>
        <authorList>
            <person name="Tisza M.J."/>
            <person name="Buck C.B."/>
        </authorList>
    </citation>
    <scope>NUCLEOTIDE SEQUENCE</scope>
    <source>
        <strain evidence="1">Cta8k49</strain>
    </source>
</reference>
<evidence type="ECO:0000313" key="1">
    <source>
        <dbReference type="EMBL" id="DAE09372.1"/>
    </source>
</evidence>
<dbReference type="EMBL" id="BK015487">
    <property type="protein sequence ID" value="DAE09372.1"/>
    <property type="molecule type" value="Genomic_DNA"/>
</dbReference>
<name>A0A8S5PT06_9CAUD</name>
<sequence length="324" mass="36960">MIDDNQFDIFQWANWADANKKDLLIDLFIFNKNFTPYVLPLKTSTIEDQMRSLFLYDMINFVETGAAVGLSVRDYATNDQMENVLLYSELESIQRADTLIYLLGDDNIAEFNEKEHEMKRMHGIVARFSDPKDPDKTFYIAKQLQRSQMLSGSLTWQVSGSEFGELNADAAFKIPADNQVLIAGGKVFAFNPKKFVNLFKQDPSSDAATKQVIDLLMKKFALNLPEGLSFAELADRNKSLTTMLMKLDVEHLPCKERVVDYAEEMDLALMSDNHDGIIIMDNRDAMMFVNILADNYVDSNLTDSRYLVTGKKRIDSDSQMNMNI</sequence>
<protein>
    <recommendedName>
        <fullName evidence="2">DUF4868 domain-containing protein</fullName>
    </recommendedName>
</protein>
<evidence type="ECO:0008006" key="2">
    <source>
        <dbReference type="Google" id="ProtNLM"/>
    </source>
</evidence>
<organism evidence="1">
    <name type="scientific">Siphoviridae sp. cta8k49</name>
    <dbReference type="NCBI Taxonomy" id="2825562"/>
    <lineage>
        <taxon>Viruses</taxon>
        <taxon>Duplodnaviria</taxon>
        <taxon>Heunggongvirae</taxon>
        <taxon>Uroviricota</taxon>
        <taxon>Caudoviricetes</taxon>
    </lineage>
</organism>